<name>B4QEC8_DROSI</name>
<gene>
    <name evidence="1" type="primary">Dsim\GD10963</name>
    <name evidence="1" type="ORF">Dsim_GD10963</name>
</gene>
<dbReference type="AlphaFoldDB" id="B4QEC8"/>
<reference evidence="1 2" key="1">
    <citation type="journal article" date="2007" name="Nature">
        <title>Evolution of genes and genomes on the Drosophila phylogeny.</title>
        <authorList>
            <consortium name="Drosophila 12 Genomes Consortium"/>
            <person name="Clark A.G."/>
            <person name="Eisen M.B."/>
            <person name="Smith D.R."/>
            <person name="Bergman C.M."/>
            <person name="Oliver B."/>
            <person name="Markow T.A."/>
            <person name="Kaufman T.C."/>
            <person name="Kellis M."/>
            <person name="Gelbart W."/>
            <person name="Iyer V.N."/>
            <person name="Pollard D.A."/>
            <person name="Sackton T.B."/>
            <person name="Larracuente A.M."/>
            <person name="Singh N.D."/>
            <person name="Abad J.P."/>
            <person name="Abt D.N."/>
            <person name="Adryan B."/>
            <person name="Aguade M."/>
            <person name="Akashi H."/>
            <person name="Anderson W.W."/>
            <person name="Aquadro C.F."/>
            <person name="Ardell D.H."/>
            <person name="Arguello R."/>
            <person name="Artieri C.G."/>
            <person name="Barbash D.A."/>
            <person name="Barker D."/>
            <person name="Barsanti P."/>
            <person name="Batterham P."/>
            <person name="Batzoglou S."/>
            <person name="Begun D."/>
            <person name="Bhutkar A."/>
            <person name="Blanco E."/>
            <person name="Bosak S.A."/>
            <person name="Bradley R.K."/>
            <person name="Brand A.D."/>
            <person name="Brent M.R."/>
            <person name="Brooks A.N."/>
            <person name="Brown R.H."/>
            <person name="Butlin R.K."/>
            <person name="Caggese C."/>
            <person name="Calvi B.R."/>
            <person name="Bernardo de Carvalho A."/>
            <person name="Caspi A."/>
            <person name="Castrezana S."/>
            <person name="Celniker S.E."/>
            <person name="Chang J.L."/>
            <person name="Chapple C."/>
            <person name="Chatterji S."/>
            <person name="Chinwalla A."/>
            <person name="Civetta A."/>
            <person name="Clifton S.W."/>
            <person name="Comeron J.M."/>
            <person name="Costello J.C."/>
            <person name="Coyne J.A."/>
            <person name="Daub J."/>
            <person name="David R.G."/>
            <person name="Delcher A.L."/>
            <person name="Delehaunty K."/>
            <person name="Do C.B."/>
            <person name="Ebling H."/>
            <person name="Edwards K."/>
            <person name="Eickbush T."/>
            <person name="Evans J.D."/>
            <person name="Filipski A."/>
            <person name="Findeiss S."/>
            <person name="Freyhult E."/>
            <person name="Fulton L."/>
            <person name="Fulton R."/>
            <person name="Garcia A.C."/>
            <person name="Gardiner A."/>
            <person name="Garfield D.A."/>
            <person name="Garvin B.E."/>
            <person name="Gibson G."/>
            <person name="Gilbert D."/>
            <person name="Gnerre S."/>
            <person name="Godfrey J."/>
            <person name="Good R."/>
            <person name="Gotea V."/>
            <person name="Gravely B."/>
            <person name="Greenberg A.J."/>
            <person name="Griffiths-Jones S."/>
            <person name="Gross S."/>
            <person name="Guigo R."/>
            <person name="Gustafson E.A."/>
            <person name="Haerty W."/>
            <person name="Hahn M.W."/>
            <person name="Halligan D.L."/>
            <person name="Halpern A.L."/>
            <person name="Halter G.M."/>
            <person name="Han M.V."/>
            <person name="Heger A."/>
            <person name="Hillier L."/>
            <person name="Hinrichs A.S."/>
            <person name="Holmes I."/>
            <person name="Hoskins R.A."/>
            <person name="Hubisz M.J."/>
            <person name="Hultmark D."/>
            <person name="Huntley M.A."/>
            <person name="Jaffe D.B."/>
            <person name="Jagadeeshan S."/>
            <person name="Jeck W.R."/>
            <person name="Johnson J."/>
            <person name="Jones C.D."/>
            <person name="Jordan W.C."/>
            <person name="Karpen G.H."/>
            <person name="Kataoka E."/>
            <person name="Keightley P.D."/>
            <person name="Kheradpour P."/>
            <person name="Kirkness E.F."/>
            <person name="Koerich L.B."/>
            <person name="Kristiansen K."/>
            <person name="Kudrna D."/>
            <person name="Kulathinal R.J."/>
            <person name="Kumar S."/>
            <person name="Kwok R."/>
            <person name="Lander E."/>
            <person name="Langley C.H."/>
            <person name="Lapoint R."/>
            <person name="Lazzaro B.P."/>
            <person name="Lee S.J."/>
            <person name="Levesque L."/>
            <person name="Li R."/>
            <person name="Lin C.F."/>
            <person name="Lin M.F."/>
            <person name="Lindblad-Toh K."/>
            <person name="Llopart A."/>
            <person name="Long M."/>
            <person name="Low L."/>
            <person name="Lozovsky E."/>
            <person name="Lu J."/>
            <person name="Luo M."/>
            <person name="Machado C.A."/>
            <person name="Makalowski W."/>
            <person name="Marzo M."/>
            <person name="Matsuda M."/>
            <person name="Matzkin L."/>
            <person name="McAllister B."/>
            <person name="McBride C.S."/>
            <person name="McKernan B."/>
            <person name="McKernan K."/>
            <person name="Mendez-Lago M."/>
            <person name="Minx P."/>
            <person name="Mollenhauer M.U."/>
            <person name="Montooth K."/>
            <person name="Mount S.M."/>
            <person name="Mu X."/>
            <person name="Myers E."/>
            <person name="Negre B."/>
            <person name="Newfeld S."/>
            <person name="Nielsen R."/>
            <person name="Noor M.A."/>
            <person name="O'Grady P."/>
            <person name="Pachter L."/>
            <person name="Papaceit M."/>
            <person name="Parisi M.J."/>
            <person name="Parisi M."/>
            <person name="Parts L."/>
            <person name="Pedersen J.S."/>
            <person name="Pesole G."/>
            <person name="Phillippy A.M."/>
            <person name="Ponting C.P."/>
            <person name="Pop M."/>
            <person name="Porcelli D."/>
            <person name="Powell J.R."/>
            <person name="Prohaska S."/>
            <person name="Pruitt K."/>
            <person name="Puig M."/>
            <person name="Quesneville H."/>
            <person name="Ram K.R."/>
            <person name="Rand D."/>
            <person name="Rasmussen M.D."/>
            <person name="Reed L.K."/>
            <person name="Reenan R."/>
            <person name="Reily A."/>
            <person name="Remington K.A."/>
            <person name="Rieger T.T."/>
            <person name="Ritchie M.G."/>
            <person name="Robin C."/>
            <person name="Rogers Y.H."/>
            <person name="Rohde C."/>
            <person name="Rozas J."/>
            <person name="Rubenfield M.J."/>
            <person name="Ruiz A."/>
            <person name="Russo S."/>
            <person name="Salzberg S.L."/>
            <person name="Sanchez-Gracia A."/>
            <person name="Saranga D.J."/>
            <person name="Sato H."/>
            <person name="Schaeffer S.W."/>
            <person name="Schatz M.C."/>
            <person name="Schlenke T."/>
            <person name="Schwartz R."/>
            <person name="Segarra C."/>
            <person name="Singh R.S."/>
            <person name="Sirot L."/>
            <person name="Sirota M."/>
            <person name="Sisneros N.B."/>
            <person name="Smith C.D."/>
            <person name="Smith T.F."/>
            <person name="Spieth J."/>
            <person name="Stage D.E."/>
            <person name="Stark A."/>
            <person name="Stephan W."/>
            <person name="Strausberg R.L."/>
            <person name="Strempel S."/>
            <person name="Sturgill D."/>
            <person name="Sutton G."/>
            <person name="Sutton G.G."/>
            <person name="Tao W."/>
            <person name="Teichmann S."/>
            <person name="Tobari Y.N."/>
            <person name="Tomimura Y."/>
            <person name="Tsolas J.M."/>
            <person name="Valente V.L."/>
            <person name="Venter E."/>
            <person name="Venter J.C."/>
            <person name="Vicario S."/>
            <person name="Vieira F.G."/>
            <person name="Vilella A.J."/>
            <person name="Villasante A."/>
            <person name="Walenz B."/>
            <person name="Wang J."/>
            <person name="Wasserman M."/>
            <person name="Watts T."/>
            <person name="Wilson D."/>
            <person name="Wilson R.K."/>
            <person name="Wing R.A."/>
            <person name="Wolfner M.F."/>
            <person name="Wong A."/>
            <person name="Wong G.K."/>
            <person name="Wu C.I."/>
            <person name="Wu G."/>
            <person name="Yamamoto D."/>
            <person name="Yang H.P."/>
            <person name="Yang S.P."/>
            <person name="Yorke J.A."/>
            <person name="Yoshida K."/>
            <person name="Zdobnov E."/>
            <person name="Zhang P."/>
            <person name="Zhang Y."/>
            <person name="Zimin A.V."/>
            <person name="Baldwin J."/>
            <person name="Abdouelleil A."/>
            <person name="Abdulkadir J."/>
            <person name="Abebe A."/>
            <person name="Abera B."/>
            <person name="Abreu J."/>
            <person name="Acer S.C."/>
            <person name="Aftuck L."/>
            <person name="Alexander A."/>
            <person name="An P."/>
            <person name="Anderson E."/>
            <person name="Anderson S."/>
            <person name="Arachi H."/>
            <person name="Azer M."/>
            <person name="Bachantsang P."/>
            <person name="Barry A."/>
            <person name="Bayul T."/>
            <person name="Berlin A."/>
            <person name="Bessette D."/>
            <person name="Bloom T."/>
            <person name="Blye J."/>
            <person name="Boguslavskiy L."/>
            <person name="Bonnet C."/>
            <person name="Boukhgalter B."/>
            <person name="Bourzgui I."/>
            <person name="Brown A."/>
            <person name="Cahill P."/>
            <person name="Channer S."/>
            <person name="Cheshatsang Y."/>
            <person name="Chuda L."/>
            <person name="Citroen M."/>
            <person name="Collymore A."/>
            <person name="Cooke P."/>
            <person name="Costello M."/>
            <person name="D'Aco K."/>
            <person name="Daza R."/>
            <person name="De Haan G."/>
            <person name="DeGray S."/>
            <person name="DeMaso C."/>
            <person name="Dhargay N."/>
            <person name="Dooley K."/>
            <person name="Dooley E."/>
            <person name="Doricent M."/>
            <person name="Dorje P."/>
            <person name="Dorjee K."/>
            <person name="Dupes A."/>
            <person name="Elong R."/>
            <person name="Falk J."/>
            <person name="Farina A."/>
            <person name="Faro S."/>
            <person name="Ferguson D."/>
            <person name="Fisher S."/>
            <person name="Foley C.D."/>
            <person name="Franke A."/>
            <person name="Friedrich D."/>
            <person name="Gadbois L."/>
            <person name="Gearin G."/>
            <person name="Gearin C.R."/>
            <person name="Giannoukos G."/>
            <person name="Goode T."/>
            <person name="Graham J."/>
            <person name="Grandbois E."/>
            <person name="Grewal S."/>
            <person name="Gyaltsen K."/>
            <person name="Hafez N."/>
            <person name="Hagos B."/>
            <person name="Hall J."/>
            <person name="Henson C."/>
            <person name="Hollinger A."/>
            <person name="Honan T."/>
            <person name="Huard M.D."/>
            <person name="Hughes L."/>
            <person name="Hurhula B."/>
            <person name="Husby M.E."/>
            <person name="Kamat A."/>
            <person name="Kanga B."/>
            <person name="Kashin S."/>
            <person name="Khazanovich D."/>
            <person name="Kisner P."/>
            <person name="Lance K."/>
            <person name="Lara M."/>
            <person name="Lee W."/>
            <person name="Lennon N."/>
            <person name="Letendre F."/>
            <person name="LeVine R."/>
            <person name="Lipovsky A."/>
            <person name="Liu X."/>
            <person name="Liu J."/>
            <person name="Liu S."/>
            <person name="Lokyitsang T."/>
            <person name="Lokyitsang Y."/>
            <person name="Lubonja R."/>
            <person name="Lui A."/>
            <person name="MacDonald P."/>
            <person name="Magnisalis V."/>
            <person name="Maru K."/>
            <person name="Matthews C."/>
            <person name="McCusker W."/>
            <person name="McDonough S."/>
            <person name="Mehta T."/>
            <person name="Meldrim J."/>
            <person name="Meneus L."/>
            <person name="Mihai O."/>
            <person name="Mihalev A."/>
            <person name="Mihova T."/>
            <person name="Mittelman R."/>
            <person name="Mlenga V."/>
            <person name="Montmayeur A."/>
            <person name="Mulrain L."/>
            <person name="Navidi A."/>
            <person name="Naylor J."/>
            <person name="Negash T."/>
            <person name="Nguyen T."/>
            <person name="Nguyen N."/>
            <person name="Nicol R."/>
            <person name="Norbu C."/>
            <person name="Norbu N."/>
            <person name="Novod N."/>
            <person name="O'Neill B."/>
            <person name="Osman S."/>
            <person name="Markiewicz E."/>
            <person name="Oyono O.L."/>
            <person name="Patti C."/>
            <person name="Phunkhang P."/>
            <person name="Pierre F."/>
            <person name="Priest M."/>
            <person name="Raghuraman S."/>
            <person name="Rege F."/>
            <person name="Reyes R."/>
            <person name="Rise C."/>
            <person name="Rogov P."/>
            <person name="Ross K."/>
            <person name="Ryan E."/>
            <person name="Settipalli S."/>
            <person name="Shea T."/>
            <person name="Sherpa N."/>
            <person name="Shi L."/>
            <person name="Shih D."/>
            <person name="Sparrow T."/>
            <person name="Spaulding J."/>
            <person name="Stalker J."/>
            <person name="Stange-Thomann N."/>
            <person name="Stavropoulos S."/>
            <person name="Stone C."/>
            <person name="Strader C."/>
            <person name="Tesfaye S."/>
            <person name="Thomson T."/>
            <person name="Thoulutsang Y."/>
            <person name="Thoulutsang D."/>
            <person name="Topham K."/>
            <person name="Topping I."/>
            <person name="Tsamla T."/>
            <person name="Vassiliev H."/>
            <person name="Vo A."/>
            <person name="Wangchuk T."/>
            <person name="Wangdi T."/>
            <person name="Weiand M."/>
            <person name="Wilkinson J."/>
            <person name="Wilson A."/>
            <person name="Yadav S."/>
            <person name="Young G."/>
            <person name="Yu Q."/>
            <person name="Zembek L."/>
            <person name="Zhong D."/>
            <person name="Zimmer A."/>
            <person name="Zwirko Z."/>
            <person name="Jaffe D.B."/>
            <person name="Alvarez P."/>
            <person name="Brockman W."/>
            <person name="Butler J."/>
            <person name="Chin C."/>
            <person name="Gnerre S."/>
            <person name="Grabherr M."/>
            <person name="Kleber M."/>
            <person name="Mauceli E."/>
            <person name="MacCallum I."/>
        </authorList>
    </citation>
    <scope>NUCLEOTIDE SEQUENCE [LARGE SCALE GENOMIC DNA]</scope>
    <source>
        <strain evidence="2">white501</strain>
    </source>
</reference>
<dbReference type="EMBL" id="CM000362">
    <property type="protein sequence ID" value="EDX06918.1"/>
    <property type="molecule type" value="Genomic_DNA"/>
</dbReference>
<dbReference type="Proteomes" id="UP000000304">
    <property type="component" value="Chromosome 2R"/>
</dbReference>
<sequence>MVHGACSLEQEQEQELELELEQLPYGNRCCIFVEKQPIWRAPKPKIDMAE</sequence>
<proteinExistence type="predicted"/>
<dbReference type="HOGENOM" id="CLU_3126607_0_0_1"/>
<accession>B4QEC8</accession>
<keyword evidence="2" id="KW-1185">Reference proteome</keyword>
<evidence type="ECO:0000313" key="2">
    <source>
        <dbReference type="Proteomes" id="UP000000304"/>
    </source>
</evidence>
<organism evidence="1 2">
    <name type="scientific">Drosophila simulans</name>
    <name type="common">Fruit fly</name>
    <dbReference type="NCBI Taxonomy" id="7240"/>
    <lineage>
        <taxon>Eukaryota</taxon>
        <taxon>Metazoa</taxon>
        <taxon>Ecdysozoa</taxon>
        <taxon>Arthropoda</taxon>
        <taxon>Hexapoda</taxon>
        <taxon>Insecta</taxon>
        <taxon>Pterygota</taxon>
        <taxon>Neoptera</taxon>
        <taxon>Endopterygota</taxon>
        <taxon>Diptera</taxon>
        <taxon>Brachycera</taxon>
        <taxon>Muscomorpha</taxon>
        <taxon>Ephydroidea</taxon>
        <taxon>Drosophilidae</taxon>
        <taxon>Drosophila</taxon>
        <taxon>Sophophora</taxon>
    </lineage>
</organism>
<protein>
    <submittedName>
        <fullName evidence="1">GD10963</fullName>
    </submittedName>
</protein>
<evidence type="ECO:0000313" key="1">
    <source>
        <dbReference type="EMBL" id="EDX06918.1"/>
    </source>
</evidence>